<organism evidence="7">
    <name type="scientific">Lygus hesperus</name>
    <name type="common">Western plant bug</name>
    <dbReference type="NCBI Taxonomy" id="30085"/>
    <lineage>
        <taxon>Eukaryota</taxon>
        <taxon>Metazoa</taxon>
        <taxon>Ecdysozoa</taxon>
        <taxon>Arthropoda</taxon>
        <taxon>Hexapoda</taxon>
        <taxon>Insecta</taxon>
        <taxon>Pterygota</taxon>
        <taxon>Neoptera</taxon>
        <taxon>Paraneoptera</taxon>
        <taxon>Hemiptera</taxon>
        <taxon>Heteroptera</taxon>
        <taxon>Panheteroptera</taxon>
        <taxon>Cimicomorpha</taxon>
        <taxon>Miridae</taxon>
        <taxon>Mirini</taxon>
        <taxon>Lygus</taxon>
    </lineage>
</organism>
<accession>A0A0A9XGM6</accession>
<evidence type="ECO:0000313" key="8">
    <source>
        <dbReference type="EMBL" id="JAP99616.1"/>
    </source>
</evidence>
<feature type="domain" description="Protein kinase" evidence="6">
    <location>
        <begin position="86"/>
        <end position="404"/>
    </location>
</feature>
<name>A0A0A9XGM6_LYGHE</name>
<keyword evidence="2" id="KW-0808">Transferase</keyword>
<dbReference type="EMBL" id="GDHC01019012">
    <property type="protein sequence ID" value="JAP99616.1"/>
    <property type="molecule type" value="Transcribed_RNA"/>
</dbReference>
<evidence type="ECO:0000256" key="4">
    <source>
        <dbReference type="ARBA" id="ARBA00022777"/>
    </source>
</evidence>
<evidence type="ECO:0000256" key="1">
    <source>
        <dbReference type="ARBA" id="ARBA00022527"/>
    </source>
</evidence>
<sequence>MMAEDSEHTVTCLGTTLLSKRDENGHESDEHAVFCFSPLLISRSDSKKSLNQREDYENSKTPWPVPSIESVFLPEFKVDYGRAGKYFPIREVANGSFGGRVFEATEKFTGQRVALKVIPKSKIISDNAVRQAKEEVEIGRMVGHHSFIIDPPAYWQNRRHLYIVTPWASGGDLYGLLRNYGYLPEELVRIYIAQVAVALEFLHSTGVIYRDLKAENILLNGSDLSIRLSDFGLAKRLKRGGRTKTICGSRVYSAPEIGCSEAGYDHAVDWWSLGVLTHILLIGSLPELDCDAKYGSLSDSVSNGINQNSGIGEHPRPPVSSGNIDVLDNAVGLNEDINSNRIIGEVCERKVKSVWQRSPCNSLAFDLSDEKLSSASRDLIRRLTNFDPSQRPRSLLALSRLAFFVGFDLSQPEGANRVAPRLLVDRLVAKKDQVVEMISSDVVFFETEEELFPVLV</sequence>
<keyword evidence="4 7" id="KW-0418">Kinase</keyword>
<evidence type="ECO:0000256" key="3">
    <source>
        <dbReference type="ARBA" id="ARBA00022741"/>
    </source>
</evidence>
<dbReference type="GO" id="GO:0005524">
    <property type="term" value="F:ATP binding"/>
    <property type="evidence" value="ECO:0007669"/>
    <property type="project" value="UniProtKB-KW"/>
</dbReference>
<dbReference type="InterPro" id="IPR011009">
    <property type="entry name" value="Kinase-like_dom_sf"/>
</dbReference>
<dbReference type="Gene3D" id="1.10.510.10">
    <property type="entry name" value="Transferase(Phosphotransferase) domain 1"/>
    <property type="match status" value="1"/>
</dbReference>
<dbReference type="SUPFAM" id="SSF56112">
    <property type="entry name" value="Protein kinase-like (PK-like)"/>
    <property type="match status" value="1"/>
</dbReference>
<keyword evidence="1" id="KW-0723">Serine/threonine-protein kinase</keyword>
<dbReference type="PANTHER" id="PTHR24355">
    <property type="entry name" value="G PROTEIN-COUPLED RECEPTOR KINASE/RIBOSOMAL PROTEIN S6 KINASE"/>
    <property type="match status" value="1"/>
</dbReference>
<gene>
    <name evidence="7" type="primary">F31E3.2</name>
    <name evidence="8" type="synonym">F31E3.2_0</name>
    <name evidence="7" type="ORF">CM83_30410</name>
    <name evidence="8" type="ORF">g.52807</name>
</gene>
<evidence type="ECO:0000313" key="7">
    <source>
        <dbReference type="EMBL" id="JAG16235.1"/>
    </source>
</evidence>
<dbReference type="Gene3D" id="3.30.200.20">
    <property type="entry name" value="Phosphorylase Kinase, domain 1"/>
    <property type="match status" value="1"/>
</dbReference>
<reference evidence="7" key="1">
    <citation type="journal article" date="2014" name="PLoS ONE">
        <title>Transcriptome-Based Identification of ABC Transporters in the Western Tarnished Plant Bug Lygus hesperus.</title>
        <authorList>
            <person name="Hull J.J."/>
            <person name="Chaney K."/>
            <person name="Geib S.M."/>
            <person name="Fabrick J.A."/>
            <person name="Brent C.S."/>
            <person name="Walsh D."/>
            <person name="Lavine L.C."/>
        </authorList>
    </citation>
    <scope>NUCLEOTIDE SEQUENCE</scope>
</reference>
<dbReference type="PANTHER" id="PTHR24355:SF1">
    <property type="entry name" value="RIBOSOMAL PROTEIN S6 KINASE-RELATED PROTEIN"/>
    <property type="match status" value="1"/>
</dbReference>
<dbReference type="InterPro" id="IPR000719">
    <property type="entry name" value="Prot_kinase_dom"/>
</dbReference>
<evidence type="ECO:0000256" key="5">
    <source>
        <dbReference type="ARBA" id="ARBA00022840"/>
    </source>
</evidence>
<dbReference type="Pfam" id="PF00069">
    <property type="entry name" value="Pkinase"/>
    <property type="match status" value="1"/>
</dbReference>
<reference evidence="8" key="3">
    <citation type="journal article" date="2016" name="Gigascience">
        <title>De novo construction of an expanded transcriptome assembly for the western tarnished plant bug, Lygus hesperus.</title>
        <authorList>
            <person name="Tassone E.E."/>
            <person name="Geib S.M."/>
            <person name="Hall B."/>
            <person name="Fabrick J.A."/>
            <person name="Brent C.S."/>
            <person name="Hull J.J."/>
        </authorList>
    </citation>
    <scope>NUCLEOTIDE SEQUENCE</scope>
</reference>
<dbReference type="SMART" id="SM00220">
    <property type="entry name" value="S_TKc"/>
    <property type="match status" value="1"/>
</dbReference>
<dbReference type="GO" id="GO:0004674">
    <property type="term" value="F:protein serine/threonine kinase activity"/>
    <property type="evidence" value="ECO:0007669"/>
    <property type="project" value="UniProtKB-KW"/>
</dbReference>
<dbReference type="EMBL" id="GBHO01027369">
    <property type="protein sequence ID" value="JAG16235.1"/>
    <property type="molecule type" value="Transcribed_RNA"/>
</dbReference>
<dbReference type="PROSITE" id="PS00108">
    <property type="entry name" value="PROTEIN_KINASE_ST"/>
    <property type="match status" value="1"/>
</dbReference>
<dbReference type="PROSITE" id="PS50011">
    <property type="entry name" value="PROTEIN_KINASE_DOM"/>
    <property type="match status" value="1"/>
</dbReference>
<dbReference type="InterPro" id="IPR008271">
    <property type="entry name" value="Ser/Thr_kinase_AS"/>
</dbReference>
<keyword evidence="5" id="KW-0067">ATP-binding</keyword>
<evidence type="ECO:0000256" key="2">
    <source>
        <dbReference type="ARBA" id="ARBA00022679"/>
    </source>
</evidence>
<dbReference type="AlphaFoldDB" id="A0A0A9XGM6"/>
<proteinExistence type="predicted"/>
<keyword evidence="3" id="KW-0547">Nucleotide-binding</keyword>
<evidence type="ECO:0000259" key="6">
    <source>
        <dbReference type="PROSITE" id="PS50011"/>
    </source>
</evidence>
<protein>
    <submittedName>
        <fullName evidence="7">Putative serine/threonine-protein kinase F31E3.2</fullName>
    </submittedName>
</protein>
<reference evidence="7" key="2">
    <citation type="submission" date="2014-07" db="EMBL/GenBank/DDBJ databases">
        <authorList>
            <person name="Hull J."/>
        </authorList>
    </citation>
    <scope>NUCLEOTIDE SEQUENCE</scope>
</reference>